<organism evidence="1 2">
    <name type="scientific">Mucilaginibacter corticis</name>
    <dbReference type="NCBI Taxonomy" id="2597670"/>
    <lineage>
        <taxon>Bacteria</taxon>
        <taxon>Pseudomonadati</taxon>
        <taxon>Bacteroidota</taxon>
        <taxon>Sphingobacteriia</taxon>
        <taxon>Sphingobacteriales</taxon>
        <taxon>Sphingobacteriaceae</taxon>
        <taxon>Mucilaginibacter</taxon>
    </lineage>
</organism>
<reference evidence="1 2" key="1">
    <citation type="submission" date="2019-07" db="EMBL/GenBank/DDBJ databases">
        <authorList>
            <person name="Huq M.A."/>
        </authorList>
    </citation>
    <scope>NUCLEOTIDE SEQUENCE [LARGE SCALE GENOMIC DNA]</scope>
    <source>
        <strain evidence="1 2">MAH-19</strain>
    </source>
</reference>
<comment type="caution">
    <text evidence="1">The sequence shown here is derived from an EMBL/GenBank/DDBJ whole genome shotgun (WGS) entry which is preliminary data.</text>
</comment>
<dbReference type="Proteomes" id="UP000318733">
    <property type="component" value="Unassembled WGS sequence"/>
</dbReference>
<evidence type="ECO:0000313" key="1">
    <source>
        <dbReference type="EMBL" id="TSJ34916.1"/>
    </source>
</evidence>
<dbReference type="RefSeq" id="WP_144250879.1">
    <property type="nucleotide sequence ID" value="NZ_VLPK01000009.1"/>
</dbReference>
<keyword evidence="2" id="KW-1185">Reference proteome</keyword>
<dbReference type="AlphaFoldDB" id="A0A556M4Y9"/>
<evidence type="ECO:0000313" key="2">
    <source>
        <dbReference type="Proteomes" id="UP000318733"/>
    </source>
</evidence>
<sequence>MDSTVIEKITSSDYQLSDTRLSTKVVDEAIETIDLKLIKNSEIKYEDGYDFSFLDKKDSDILFNNKLHALNNRNFNTYREYYKEAQNWVGHIIELKEDSFVAKLEDLHHPATYEIASFDFNDVSPEDKKLIGLGNVFYWSVGYAVRNSQVIKESFIRFQRLPSWTVAQFDTIADNARSLSNSLKWD</sequence>
<name>A0A556M4Y9_9SPHI</name>
<dbReference type="OrthoDB" id="1495974at2"/>
<protein>
    <submittedName>
        <fullName evidence="1">Uncharacterized protein</fullName>
    </submittedName>
</protein>
<dbReference type="EMBL" id="VLPK01000009">
    <property type="protein sequence ID" value="TSJ34916.1"/>
    <property type="molecule type" value="Genomic_DNA"/>
</dbReference>
<proteinExistence type="predicted"/>
<gene>
    <name evidence="1" type="ORF">FO440_24055</name>
</gene>
<accession>A0A556M4Y9</accession>